<keyword evidence="1" id="KW-0812">Transmembrane</keyword>
<evidence type="ECO:0000256" key="1">
    <source>
        <dbReference type="SAM" id="Phobius"/>
    </source>
</evidence>
<evidence type="ECO:0000313" key="3">
    <source>
        <dbReference type="Proteomes" id="UP000245081"/>
    </source>
</evidence>
<feature type="transmembrane region" description="Helical" evidence="1">
    <location>
        <begin position="38"/>
        <end position="58"/>
    </location>
</feature>
<keyword evidence="3" id="KW-1185">Reference proteome</keyword>
<name>A0A2R5F2X5_9PROT</name>
<accession>A0A2R5F2X5</accession>
<protein>
    <submittedName>
        <fullName evidence="2">Nucleotide-binding protein ASG34_10715</fullName>
    </submittedName>
</protein>
<organism evidence="2 3">
    <name type="scientific">Novimethylophilus kurashikiensis</name>
    <dbReference type="NCBI Taxonomy" id="1825523"/>
    <lineage>
        <taxon>Bacteria</taxon>
        <taxon>Pseudomonadati</taxon>
        <taxon>Pseudomonadota</taxon>
        <taxon>Betaproteobacteria</taxon>
        <taxon>Nitrosomonadales</taxon>
        <taxon>Methylophilaceae</taxon>
        <taxon>Novimethylophilus</taxon>
    </lineage>
</organism>
<feature type="transmembrane region" description="Helical" evidence="1">
    <location>
        <begin position="135"/>
        <end position="155"/>
    </location>
</feature>
<evidence type="ECO:0000313" key="2">
    <source>
        <dbReference type="EMBL" id="GBG12916.1"/>
    </source>
</evidence>
<feature type="transmembrane region" description="Helical" evidence="1">
    <location>
        <begin position="102"/>
        <end position="123"/>
    </location>
</feature>
<gene>
    <name evidence="2" type="ORF">NMK_0453</name>
</gene>
<reference evidence="2 3" key="1">
    <citation type="journal article" date="2018" name="Environ. Microbiol.">
        <title>Isolation and genomic characterization of Novimethylophilus kurashikiensis gen. nov. sp. nov., a new lanthanide-dependent methylotrophic species of Methylophilaceae.</title>
        <authorList>
            <person name="Lv H."/>
            <person name="Sahin N."/>
            <person name="Tani A."/>
        </authorList>
    </citation>
    <scope>NUCLEOTIDE SEQUENCE [LARGE SCALE GENOMIC DNA]</scope>
    <source>
        <strain evidence="2 3">La2-4</strain>
    </source>
</reference>
<comment type="caution">
    <text evidence="2">The sequence shown here is derived from an EMBL/GenBank/DDBJ whole genome shotgun (WGS) entry which is preliminary data.</text>
</comment>
<keyword evidence="1" id="KW-1133">Transmembrane helix</keyword>
<keyword evidence="1" id="KW-0472">Membrane</keyword>
<dbReference type="AlphaFoldDB" id="A0A2R5F2X5"/>
<feature type="transmembrane region" description="Helical" evidence="1">
    <location>
        <begin position="272"/>
        <end position="293"/>
    </location>
</feature>
<dbReference type="EMBL" id="BDOQ01000002">
    <property type="protein sequence ID" value="GBG12916.1"/>
    <property type="molecule type" value="Genomic_DNA"/>
</dbReference>
<feature type="transmembrane region" description="Helical" evidence="1">
    <location>
        <begin position="70"/>
        <end position="90"/>
    </location>
</feature>
<proteinExistence type="predicted"/>
<sequence>MDKRRLITGLKQELYIEGMPGNAKARGVPNNSRGIAKLIIWPFILMASAGLGWLGWDVAHGHYYKPGDEIGYNMGLIGGLMMLTLLTYPIRKHFRFALRWGAIKYWFSLHMMFGIFGPLLVLFHSTFHINSINAGVALFSMALVAGSGVIGRYAYRHIHRGLYGSKLTLNELKNELLGSESEAESKLKNHPKVLLLLHDFQQYALETNPGFFGKLVKFMTLPIRRQIANLRCTIYMPRYSRNSRKRREMVLDYLYAVERVAQFDMFERIFSLWHVAHIPLVYLLAATAIWHVIAVHMY</sequence>
<dbReference type="Proteomes" id="UP000245081">
    <property type="component" value="Unassembled WGS sequence"/>
</dbReference>